<dbReference type="EMBL" id="CP036432">
    <property type="protein sequence ID" value="QDV81674.1"/>
    <property type="molecule type" value="Genomic_DNA"/>
</dbReference>
<proteinExistence type="predicted"/>
<dbReference type="Proteomes" id="UP000318081">
    <property type="component" value="Chromosome"/>
</dbReference>
<evidence type="ECO:0000313" key="2">
    <source>
        <dbReference type="Proteomes" id="UP000318081"/>
    </source>
</evidence>
<name>A0ABX5XI69_9BACT</name>
<gene>
    <name evidence="1" type="ORF">TBK1r_05940</name>
</gene>
<reference evidence="1 2" key="1">
    <citation type="submission" date="2019-02" db="EMBL/GenBank/DDBJ databases">
        <title>Deep-cultivation of Planctomycetes and their phenomic and genomic characterization uncovers novel biology.</title>
        <authorList>
            <person name="Wiegand S."/>
            <person name="Jogler M."/>
            <person name="Boedeker C."/>
            <person name="Pinto D."/>
            <person name="Vollmers J."/>
            <person name="Rivas-Marin E."/>
            <person name="Kohn T."/>
            <person name="Peeters S.H."/>
            <person name="Heuer A."/>
            <person name="Rast P."/>
            <person name="Oberbeckmann S."/>
            <person name="Bunk B."/>
            <person name="Jeske O."/>
            <person name="Meyerdierks A."/>
            <person name="Storesund J.E."/>
            <person name="Kallscheuer N."/>
            <person name="Luecker S."/>
            <person name="Lage O.M."/>
            <person name="Pohl T."/>
            <person name="Merkel B.J."/>
            <person name="Hornburger P."/>
            <person name="Mueller R.-W."/>
            <person name="Bruemmer F."/>
            <person name="Labrenz M."/>
            <person name="Spormann A.M."/>
            <person name="Op den Camp H."/>
            <person name="Overmann J."/>
            <person name="Amann R."/>
            <person name="Jetten M.S.M."/>
            <person name="Mascher T."/>
            <person name="Medema M.H."/>
            <person name="Devos D.P."/>
            <person name="Kaster A.-K."/>
            <person name="Ovreas L."/>
            <person name="Rohde M."/>
            <person name="Galperin M.Y."/>
            <person name="Jogler C."/>
        </authorList>
    </citation>
    <scope>NUCLEOTIDE SEQUENCE [LARGE SCALE GENOMIC DNA]</scope>
    <source>
        <strain evidence="1 2">TBK1r</strain>
    </source>
</reference>
<protein>
    <submittedName>
        <fullName evidence="1">Uncharacterized protein</fullName>
    </submittedName>
</protein>
<evidence type="ECO:0000313" key="1">
    <source>
        <dbReference type="EMBL" id="QDV81674.1"/>
    </source>
</evidence>
<sequence>MILPRIILPHQIMRSFHRRKHLINKQTLAVPFCEAADSTRPNDAFG</sequence>
<organism evidence="1 2">
    <name type="scientific">Stieleria magnilauensis</name>
    <dbReference type="NCBI Taxonomy" id="2527963"/>
    <lineage>
        <taxon>Bacteria</taxon>
        <taxon>Pseudomonadati</taxon>
        <taxon>Planctomycetota</taxon>
        <taxon>Planctomycetia</taxon>
        <taxon>Pirellulales</taxon>
        <taxon>Pirellulaceae</taxon>
        <taxon>Stieleria</taxon>
    </lineage>
</organism>
<accession>A0ABX5XI69</accession>
<keyword evidence="2" id="KW-1185">Reference proteome</keyword>